<evidence type="ECO:0000256" key="1">
    <source>
        <dbReference type="SAM" id="SignalP"/>
    </source>
</evidence>
<organism evidence="2 3">
    <name type="scientific">Marivita geojedonensis</name>
    <dbReference type="NCBI Taxonomy" id="1123756"/>
    <lineage>
        <taxon>Bacteria</taxon>
        <taxon>Pseudomonadati</taxon>
        <taxon>Pseudomonadota</taxon>
        <taxon>Alphaproteobacteria</taxon>
        <taxon>Rhodobacterales</taxon>
        <taxon>Roseobacteraceae</taxon>
        <taxon>Marivita</taxon>
    </lineage>
</organism>
<feature type="signal peptide" evidence="1">
    <location>
        <begin position="1"/>
        <end position="18"/>
    </location>
</feature>
<keyword evidence="1" id="KW-0732">Signal</keyword>
<proteinExistence type="predicted"/>
<dbReference type="RefSeq" id="WP_085641590.1">
    <property type="nucleotide sequence ID" value="NZ_JFKC01000043.1"/>
</dbReference>
<dbReference type="OrthoDB" id="7866385at2"/>
<dbReference type="EMBL" id="JFKC01000043">
    <property type="protein sequence ID" value="OSQ42684.1"/>
    <property type="molecule type" value="Genomic_DNA"/>
</dbReference>
<dbReference type="Proteomes" id="UP000193926">
    <property type="component" value="Unassembled WGS sequence"/>
</dbReference>
<feature type="chain" id="PRO_5013344362" description="Lipoprotein" evidence="1">
    <location>
        <begin position="19"/>
        <end position="99"/>
    </location>
</feature>
<accession>A0A1X4N8T2</accession>
<gene>
    <name evidence="2" type="ORF">MGEO_20330</name>
</gene>
<evidence type="ECO:0000313" key="2">
    <source>
        <dbReference type="EMBL" id="OSQ42684.1"/>
    </source>
</evidence>
<protein>
    <recommendedName>
        <fullName evidence="4">Lipoprotein</fullName>
    </recommendedName>
</protein>
<sequence length="99" mass="10179">MKTSIKLAGLGLVAATLAGCVETSGSSNTSSGVFAPPGMVEECVRQVRVGQPNANITTRAPITAGPDNRVFVGMTVDGASWGCRIEDNGSYTAFPQFAN</sequence>
<comment type="caution">
    <text evidence="2">The sequence shown here is derived from an EMBL/GenBank/DDBJ whole genome shotgun (WGS) entry which is preliminary data.</text>
</comment>
<keyword evidence="3" id="KW-1185">Reference proteome</keyword>
<dbReference type="PROSITE" id="PS51257">
    <property type="entry name" value="PROKAR_LIPOPROTEIN"/>
    <property type="match status" value="1"/>
</dbReference>
<name>A0A1X4N8T2_9RHOB</name>
<evidence type="ECO:0008006" key="4">
    <source>
        <dbReference type="Google" id="ProtNLM"/>
    </source>
</evidence>
<dbReference type="AlphaFoldDB" id="A0A1X4N8T2"/>
<evidence type="ECO:0000313" key="3">
    <source>
        <dbReference type="Proteomes" id="UP000193926"/>
    </source>
</evidence>
<reference evidence="2 3" key="1">
    <citation type="submission" date="2014-03" db="EMBL/GenBank/DDBJ databases">
        <title>The draft genome sequence of Marivita geojedonensis KCTC 23882.</title>
        <authorList>
            <person name="Lai Q."/>
            <person name="Shao Z."/>
        </authorList>
    </citation>
    <scope>NUCLEOTIDE SEQUENCE [LARGE SCALE GENOMIC DNA]</scope>
    <source>
        <strain evidence="2 3">DPG-138</strain>
    </source>
</reference>